<reference evidence="2 3" key="1">
    <citation type="submission" date="2020-06" db="EMBL/GenBank/DDBJ databases">
        <title>Nonomuraea sp. SMC257, a novel actinomycete isolated from soil.</title>
        <authorList>
            <person name="Chanama M."/>
        </authorList>
    </citation>
    <scope>NUCLEOTIDE SEQUENCE [LARGE SCALE GENOMIC DNA]</scope>
    <source>
        <strain evidence="2 3">SMC257</strain>
    </source>
</reference>
<dbReference type="EMBL" id="JABWGN010000001">
    <property type="protein sequence ID" value="NUW29966.1"/>
    <property type="molecule type" value="Genomic_DNA"/>
</dbReference>
<protein>
    <submittedName>
        <fullName evidence="2">Rhodanese-like domain-containing protein</fullName>
    </submittedName>
</protein>
<dbReference type="SMART" id="SM00450">
    <property type="entry name" value="RHOD"/>
    <property type="match status" value="1"/>
</dbReference>
<evidence type="ECO:0000259" key="1">
    <source>
        <dbReference type="PROSITE" id="PS50206"/>
    </source>
</evidence>
<evidence type="ECO:0000313" key="3">
    <source>
        <dbReference type="Proteomes" id="UP000586042"/>
    </source>
</evidence>
<feature type="domain" description="Rhodanese" evidence="1">
    <location>
        <begin position="15"/>
        <end position="107"/>
    </location>
</feature>
<dbReference type="RefSeq" id="WP_175587456.1">
    <property type="nucleotide sequence ID" value="NZ_JABWGN010000001.1"/>
</dbReference>
<dbReference type="InterPro" id="IPR036873">
    <property type="entry name" value="Rhodanese-like_dom_sf"/>
</dbReference>
<dbReference type="PROSITE" id="PS50206">
    <property type="entry name" value="RHODANESE_3"/>
    <property type="match status" value="1"/>
</dbReference>
<dbReference type="Pfam" id="PF00581">
    <property type="entry name" value="Rhodanese"/>
    <property type="match status" value="1"/>
</dbReference>
<gene>
    <name evidence="2" type="ORF">HTZ77_00745</name>
</gene>
<dbReference type="SUPFAM" id="SSF52821">
    <property type="entry name" value="Rhodanese/Cell cycle control phosphatase"/>
    <property type="match status" value="1"/>
</dbReference>
<organism evidence="2 3">
    <name type="scientific">Nonomuraea montanisoli</name>
    <dbReference type="NCBI Taxonomy" id="2741721"/>
    <lineage>
        <taxon>Bacteria</taxon>
        <taxon>Bacillati</taxon>
        <taxon>Actinomycetota</taxon>
        <taxon>Actinomycetes</taxon>
        <taxon>Streptosporangiales</taxon>
        <taxon>Streptosporangiaceae</taxon>
        <taxon>Nonomuraea</taxon>
    </lineage>
</organism>
<dbReference type="InterPro" id="IPR001763">
    <property type="entry name" value="Rhodanese-like_dom"/>
</dbReference>
<name>A0A7Y6I1Y5_9ACTN</name>
<comment type="caution">
    <text evidence="2">The sequence shown here is derived from an EMBL/GenBank/DDBJ whole genome shotgun (WGS) entry which is preliminary data.</text>
</comment>
<sequence>MTDRISRENLLALLETGTGQLVEALPADGFAVEHIRGARDVPGQVSAEPADQVAPDRAATVVVYCSGPYRNRSTIAAAAFARLGHADVRLHAGGKQDWADAGLTFDAGRATTGAGRPA</sequence>
<dbReference type="Gene3D" id="3.40.250.10">
    <property type="entry name" value="Rhodanese-like domain"/>
    <property type="match status" value="1"/>
</dbReference>
<dbReference type="Proteomes" id="UP000586042">
    <property type="component" value="Unassembled WGS sequence"/>
</dbReference>
<accession>A0A7Y6I1Y5</accession>
<evidence type="ECO:0000313" key="2">
    <source>
        <dbReference type="EMBL" id="NUW29966.1"/>
    </source>
</evidence>
<proteinExistence type="predicted"/>
<keyword evidence="3" id="KW-1185">Reference proteome</keyword>
<dbReference type="AlphaFoldDB" id="A0A7Y6I1Y5"/>